<dbReference type="KEGG" id="hhg:XM38_021230"/>
<protein>
    <recommendedName>
        <fullName evidence="1">Polymerase nucleotidyl transferase domain-containing protein</fullName>
    </recommendedName>
</protein>
<keyword evidence="3" id="KW-1185">Reference proteome</keyword>
<dbReference type="InterPro" id="IPR002934">
    <property type="entry name" value="Polymerase_NTP_transf_dom"/>
</dbReference>
<dbReference type="SUPFAM" id="SSF81301">
    <property type="entry name" value="Nucleotidyltransferase"/>
    <property type="match status" value="1"/>
</dbReference>
<dbReference type="STRING" id="1641165.XM38_12720"/>
<accession>A0A1Z3HLJ1</accession>
<proteinExistence type="predicted"/>
<evidence type="ECO:0000313" key="3">
    <source>
        <dbReference type="Proteomes" id="UP000191901"/>
    </source>
</evidence>
<dbReference type="EMBL" id="CP021983">
    <property type="protein sequence ID" value="ASC71173.1"/>
    <property type="molecule type" value="Genomic_DNA"/>
</dbReference>
<dbReference type="GO" id="GO:0016779">
    <property type="term" value="F:nucleotidyltransferase activity"/>
    <property type="evidence" value="ECO:0007669"/>
    <property type="project" value="InterPro"/>
</dbReference>
<dbReference type="Gene3D" id="3.30.460.10">
    <property type="entry name" value="Beta Polymerase, domain 2"/>
    <property type="match status" value="1"/>
</dbReference>
<gene>
    <name evidence="2" type="ORF">XM38_021230</name>
</gene>
<dbReference type="Pfam" id="PF01909">
    <property type="entry name" value="NTP_transf_2"/>
    <property type="match status" value="1"/>
</dbReference>
<dbReference type="InterPro" id="IPR043519">
    <property type="entry name" value="NT_sf"/>
</dbReference>
<sequence length="126" mass="13922">MLGPILHGSYPHMSKIAPDLSVAHWLNVMINRIVERFQPLKIILFGSYARGEATADSDIDLLVVMPTVTSKRRKAVEIGQVLADLPVSKDIVVTTPEDIEVYGQLVGTILRPALRDGKILYERTAS</sequence>
<dbReference type="CDD" id="cd05403">
    <property type="entry name" value="NT_KNTase_like"/>
    <property type="match status" value="1"/>
</dbReference>
<reference evidence="2 3" key="1">
    <citation type="journal article" date="2016" name="Biochim. Biophys. Acta">
        <title>Characterization of red-shifted phycobilisomes isolated from the chlorophyll f-containing cyanobacterium Halomicronema hongdechloris.</title>
        <authorList>
            <person name="Li Y."/>
            <person name="Lin Y."/>
            <person name="Garvey C.J."/>
            <person name="Birch D."/>
            <person name="Corkery R.W."/>
            <person name="Loughlin P.C."/>
            <person name="Scheer H."/>
            <person name="Willows R.D."/>
            <person name="Chen M."/>
        </authorList>
    </citation>
    <scope>NUCLEOTIDE SEQUENCE [LARGE SCALE GENOMIC DNA]</scope>
    <source>
        <strain evidence="2 3">C2206</strain>
    </source>
</reference>
<feature type="domain" description="Polymerase nucleotidyl transferase" evidence="1">
    <location>
        <begin position="30"/>
        <end position="100"/>
    </location>
</feature>
<name>A0A1Z3HLJ1_9CYAN</name>
<dbReference type="Proteomes" id="UP000191901">
    <property type="component" value="Chromosome"/>
</dbReference>
<evidence type="ECO:0000259" key="1">
    <source>
        <dbReference type="Pfam" id="PF01909"/>
    </source>
</evidence>
<evidence type="ECO:0000313" key="2">
    <source>
        <dbReference type="EMBL" id="ASC71173.1"/>
    </source>
</evidence>
<dbReference type="AlphaFoldDB" id="A0A1Z3HLJ1"/>
<dbReference type="PANTHER" id="PTHR37030:SF1">
    <property type="entry name" value="NUCLEOTIDYLTRANSFERASE"/>
    <property type="match status" value="1"/>
</dbReference>
<dbReference type="PANTHER" id="PTHR37030">
    <property type="entry name" value="NUCLEOTIDYLTRANSFERASE"/>
    <property type="match status" value="1"/>
</dbReference>
<organism evidence="2 3">
    <name type="scientific">Halomicronema hongdechloris C2206</name>
    <dbReference type="NCBI Taxonomy" id="1641165"/>
    <lineage>
        <taxon>Bacteria</taxon>
        <taxon>Bacillati</taxon>
        <taxon>Cyanobacteriota</taxon>
        <taxon>Cyanophyceae</taxon>
        <taxon>Nodosilineales</taxon>
        <taxon>Nodosilineaceae</taxon>
        <taxon>Halomicronema</taxon>
    </lineage>
</organism>